<keyword evidence="2" id="KW-1185">Reference proteome</keyword>
<evidence type="ECO:0000313" key="2">
    <source>
        <dbReference type="Proteomes" id="UP000245207"/>
    </source>
</evidence>
<proteinExistence type="predicted"/>
<dbReference type="AlphaFoldDB" id="A0A2U1MKJ5"/>
<organism evidence="1 2">
    <name type="scientific">Artemisia annua</name>
    <name type="common">Sweet wormwood</name>
    <dbReference type="NCBI Taxonomy" id="35608"/>
    <lineage>
        <taxon>Eukaryota</taxon>
        <taxon>Viridiplantae</taxon>
        <taxon>Streptophyta</taxon>
        <taxon>Embryophyta</taxon>
        <taxon>Tracheophyta</taxon>
        <taxon>Spermatophyta</taxon>
        <taxon>Magnoliopsida</taxon>
        <taxon>eudicotyledons</taxon>
        <taxon>Gunneridae</taxon>
        <taxon>Pentapetalae</taxon>
        <taxon>asterids</taxon>
        <taxon>campanulids</taxon>
        <taxon>Asterales</taxon>
        <taxon>Asteraceae</taxon>
        <taxon>Asteroideae</taxon>
        <taxon>Anthemideae</taxon>
        <taxon>Artemisiinae</taxon>
        <taxon>Artemisia</taxon>
    </lineage>
</organism>
<dbReference type="Proteomes" id="UP000245207">
    <property type="component" value="Unassembled WGS sequence"/>
</dbReference>
<gene>
    <name evidence="1" type="ORF">CTI12_AA368020</name>
</gene>
<dbReference type="EMBL" id="PKPP01005018">
    <property type="protein sequence ID" value="PWA61785.1"/>
    <property type="molecule type" value="Genomic_DNA"/>
</dbReference>
<reference evidence="1 2" key="1">
    <citation type="journal article" date="2018" name="Mol. Plant">
        <title>The genome of Artemisia annua provides insight into the evolution of Asteraceae family and artemisinin biosynthesis.</title>
        <authorList>
            <person name="Shen Q."/>
            <person name="Zhang L."/>
            <person name="Liao Z."/>
            <person name="Wang S."/>
            <person name="Yan T."/>
            <person name="Shi P."/>
            <person name="Liu M."/>
            <person name="Fu X."/>
            <person name="Pan Q."/>
            <person name="Wang Y."/>
            <person name="Lv Z."/>
            <person name="Lu X."/>
            <person name="Zhang F."/>
            <person name="Jiang W."/>
            <person name="Ma Y."/>
            <person name="Chen M."/>
            <person name="Hao X."/>
            <person name="Li L."/>
            <person name="Tang Y."/>
            <person name="Lv G."/>
            <person name="Zhou Y."/>
            <person name="Sun X."/>
            <person name="Brodelius P.E."/>
            <person name="Rose J.K.C."/>
            <person name="Tang K."/>
        </authorList>
    </citation>
    <scope>NUCLEOTIDE SEQUENCE [LARGE SCALE GENOMIC DNA]</scope>
    <source>
        <strain evidence="2">cv. Huhao1</strain>
        <tissue evidence="1">Leaf</tissue>
    </source>
</reference>
<name>A0A2U1MKJ5_ARTAN</name>
<sequence length="73" mass="7945">MYCSSGLGIMCSSSKVAAVIDEHDKKGRRTRVLKVGLICGGPSAKRGIYLHSARLVLDHIQTELQLYGSEPRS</sequence>
<dbReference type="STRING" id="35608.A0A2U1MKJ5"/>
<protein>
    <submittedName>
        <fullName evidence="1">Uncharacterized protein</fullName>
    </submittedName>
</protein>
<accession>A0A2U1MKJ5</accession>
<evidence type="ECO:0000313" key="1">
    <source>
        <dbReference type="EMBL" id="PWA61785.1"/>
    </source>
</evidence>
<comment type="caution">
    <text evidence="1">The sequence shown here is derived from an EMBL/GenBank/DDBJ whole genome shotgun (WGS) entry which is preliminary data.</text>
</comment>